<dbReference type="InterPro" id="IPR050482">
    <property type="entry name" value="Sensor_HK_TwoCompSys"/>
</dbReference>
<dbReference type="InterPro" id="IPR003594">
    <property type="entry name" value="HATPase_dom"/>
</dbReference>
<keyword evidence="1" id="KW-0808">Transferase</keyword>
<comment type="caution">
    <text evidence="7">The sequence shown here is derived from an EMBL/GenBank/DDBJ whole genome shotgun (WGS) entry which is preliminary data.</text>
</comment>
<dbReference type="Proteomes" id="UP001589894">
    <property type="component" value="Unassembled WGS sequence"/>
</dbReference>
<keyword evidence="2" id="KW-0418">Kinase</keyword>
<evidence type="ECO:0000259" key="5">
    <source>
        <dbReference type="SMART" id="SM00065"/>
    </source>
</evidence>
<dbReference type="SUPFAM" id="SSF55781">
    <property type="entry name" value="GAF domain-like"/>
    <property type="match status" value="2"/>
</dbReference>
<dbReference type="Gene3D" id="1.20.5.1930">
    <property type="match status" value="1"/>
</dbReference>
<dbReference type="PANTHER" id="PTHR24421">
    <property type="entry name" value="NITRATE/NITRITE SENSOR PROTEIN NARX-RELATED"/>
    <property type="match status" value="1"/>
</dbReference>
<feature type="domain" description="GAF" evidence="5">
    <location>
        <begin position="96"/>
        <end position="242"/>
    </location>
</feature>
<evidence type="ECO:0000313" key="7">
    <source>
        <dbReference type="EMBL" id="MFC0567874.1"/>
    </source>
</evidence>
<proteinExistence type="predicted"/>
<keyword evidence="8" id="KW-1185">Reference proteome</keyword>
<dbReference type="CDD" id="cd16917">
    <property type="entry name" value="HATPase_UhpB-NarQ-NarX-like"/>
    <property type="match status" value="1"/>
</dbReference>
<accession>A0ABV6P576</accession>
<dbReference type="InterPro" id="IPR003018">
    <property type="entry name" value="GAF"/>
</dbReference>
<evidence type="ECO:0000256" key="4">
    <source>
        <dbReference type="SAM" id="MobiDB-lite"/>
    </source>
</evidence>
<dbReference type="Pfam" id="PF07730">
    <property type="entry name" value="HisKA_3"/>
    <property type="match status" value="1"/>
</dbReference>
<protein>
    <submittedName>
        <fullName evidence="7">GAF domain-containing protein</fullName>
    </submittedName>
</protein>
<gene>
    <name evidence="7" type="ORF">ACFFHU_27495</name>
</gene>
<feature type="compositionally biased region" description="Basic and acidic residues" evidence="4">
    <location>
        <begin position="38"/>
        <end position="47"/>
    </location>
</feature>
<dbReference type="InterPro" id="IPR029016">
    <property type="entry name" value="GAF-like_dom_sf"/>
</dbReference>
<dbReference type="Pfam" id="PF13185">
    <property type="entry name" value="GAF_2"/>
    <property type="match status" value="2"/>
</dbReference>
<dbReference type="SUPFAM" id="SSF55874">
    <property type="entry name" value="ATPase domain of HSP90 chaperone/DNA topoisomerase II/histidine kinase"/>
    <property type="match status" value="1"/>
</dbReference>
<organism evidence="7 8">
    <name type="scientific">Plantactinospora siamensis</name>
    <dbReference type="NCBI Taxonomy" id="555372"/>
    <lineage>
        <taxon>Bacteria</taxon>
        <taxon>Bacillati</taxon>
        <taxon>Actinomycetota</taxon>
        <taxon>Actinomycetes</taxon>
        <taxon>Micromonosporales</taxon>
        <taxon>Micromonosporaceae</taxon>
        <taxon>Plantactinospora</taxon>
    </lineage>
</organism>
<dbReference type="Gene3D" id="3.30.450.40">
    <property type="match status" value="2"/>
</dbReference>
<feature type="domain" description="GAF" evidence="5">
    <location>
        <begin position="265"/>
        <end position="412"/>
    </location>
</feature>
<evidence type="ECO:0000256" key="3">
    <source>
        <dbReference type="ARBA" id="ARBA00023012"/>
    </source>
</evidence>
<dbReference type="PANTHER" id="PTHR24421:SF56">
    <property type="entry name" value="OXYGEN SENSOR HISTIDINE KINASE RESPONSE REGULATOR DOST"/>
    <property type="match status" value="1"/>
</dbReference>
<dbReference type="SMART" id="SM00065">
    <property type="entry name" value="GAF"/>
    <property type="match status" value="2"/>
</dbReference>
<dbReference type="InterPro" id="IPR036890">
    <property type="entry name" value="HATPase_C_sf"/>
</dbReference>
<evidence type="ECO:0000313" key="8">
    <source>
        <dbReference type="Proteomes" id="UP001589894"/>
    </source>
</evidence>
<feature type="region of interest" description="Disordered" evidence="4">
    <location>
        <begin position="1"/>
        <end position="47"/>
    </location>
</feature>
<dbReference type="Gene3D" id="3.30.565.10">
    <property type="entry name" value="Histidine kinase-like ATPase, C-terminal domain"/>
    <property type="match status" value="1"/>
</dbReference>
<dbReference type="InterPro" id="IPR011712">
    <property type="entry name" value="Sig_transdc_His_kin_sub3_dim/P"/>
</dbReference>
<evidence type="ECO:0000256" key="2">
    <source>
        <dbReference type="ARBA" id="ARBA00022777"/>
    </source>
</evidence>
<dbReference type="EMBL" id="JBHLUE010000026">
    <property type="protein sequence ID" value="MFC0567874.1"/>
    <property type="molecule type" value="Genomic_DNA"/>
</dbReference>
<dbReference type="Pfam" id="PF02518">
    <property type="entry name" value="HATPase_c"/>
    <property type="match status" value="1"/>
</dbReference>
<reference evidence="7 8" key="1">
    <citation type="submission" date="2024-09" db="EMBL/GenBank/DDBJ databases">
        <authorList>
            <person name="Sun Q."/>
            <person name="Mori K."/>
        </authorList>
    </citation>
    <scope>NUCLEOTIDE SEQUENCE [LARGE SCALE GENOMIC DNA]</scope>
    <source>
        <strain evidence="7 8">TBRC 2205</strain>
    </source>
</reference>
<name>A0ABV6P576_9ACTN</name>
<evidence type="ECO:0000256" key="1">
    <source>
        <dbReference type="ARBA" id="ARBA00022679"/>
    </source>
</evidence>
<dbReference type="RefSeq" id="WP_377343224.1">
    <property type="nucleotide sequence ID" value="NZ_JBHLUE010000026.1"/>
</dbReference>
<feature type="domain" description="Histidine kinase/HSP90-like ATPase" evidence="6">
    <location>
        <begin position="524"/>
        <end position="613"/>
    </location>
</feature>
<dbReference type="SMART" id="SM00387">
    <property type="entry name" value="HATPase_c"/>
    <property type="match status" value="1"/>
</dbReference>
<sequence length="613" mass="64860">MTVRSSQAAGLPEPAGPTRPVDAARAADAAGPPGPQRPELERPEQERPAITFPDLPRLELDQLLTQLVDRAQEVMATQGRLRGLLRANQLIIGDLALPTVLRRIVEAARDLVGARYAALGVISPAGGLTEFVHTGMPPDVATAIGHLPQGKGLLGALIEDPRPIRLRRIADDPRSSGFPPHHPPMDSFLGVPIQIRDEIFGNLYLSQSTNGEFSAEDEELVTALAATAAAAIDNARLYAASRSRGEWLQASGAITRQLLAADPTDLSPPLRAIAERTLQIAGADLVTVVLPDQDHGEELVFEVAVGAGADSFLGHRVGVADSLSGQVFRTGEPLRIDTPAEQIGADLADAAVDLGSVLAVPLNGSDRIHGVLWAARKRGRPSFTADGLRMAASFANQAAVAIELASARADQQRAAMLDDRDRIAADLHDHVIQRLFAAGLSLQSVAAQLGSGRAADRITGIVHDLDDTISQIRTTIFQLNQPPGTRASGVRGRLLAVVAEVAPALGFEPAVRFSGVLENSLSDEIVEDLSAVLREALTNVARHARARGAEVDIAARPDTLTLDVRDDGIGIGAATRSSGLANLRRRAERHGGTLRIDARQPTGTHLCWSIPLG</sequence>
<evidence type="ECO:0000259" key="6">
    <source>
        <dbReference type="SMART" id="SM00387"/>
    </source>
</evidence>
<keyword evidence="3" id="KW-0902">Two-component regulatory system</keyword>
<feature type="compositionally biased region" description="Low complexity" evidence="4">
    <location>
        <begin position="18"/>
        <end position="31"/>
    </location>
</feature>